<comment type="caution">
    <text evidence="4">The sequence shown here is derived from an EMBL/GenBank/DDBJ whole genome shotgun (WGS) entry which is preliminary data.</text>
</comment>
<keyword evidence="5" id="KW-1185">Reference proteome</keyword>
<feature type="DNA-binding region" description="H-T-H motif" evidence="2">
    <location>
        <begin position="51"/>
        <end position="70"/>
    </location>
</feature>
<accession>A0A318SY54</accession>
<dbReference type="GO" id="GO:0000976">
    <property type="term" value="F:transcription cis-regulatory region binding"/>
    <property type="evidence" value="ECO:0007669"/>
    <property type="project" value="TreeGrafter"/>
</dbReference>
<dbReference type="Gene3D" id="1.10.357.10">
    <property type="entry name" value="Tetracycline Repressor, domain 2"/>
    <property type="match status" value="1"/>
</dbReference>
<evidence type="ECO:0000313" key="4">
    <source>
        <dbReference type="EMBL" id="PYE85339.1"/>
    </source>
</evidence>
<dbReference type="AlphaFoldDB" id="A0A318SY54"/>
<proteinExistence type="predicted"/>
<evidence type="ECO:0000256" key="1">
    <source>
        <dbReference type="ARBA" id="ARBA00023125"/>
    </source>
</evidence>
<keyword evidence="1 2" id="KW-0238">DNA-binding</keyword>
<dbReference type="SUPFAM" id="SSF48498">
    <property type="entry name" value="Tetracyclin repressor-like, C-terminal domain"/>
    <property type="match status" value="1"/>
</dbReference>
<reference evidence="4 5" key="1">
    <citation type="submission" date="2018-06" db="EMBL/GenBank/DDBJ databases">
        <title>Genomic Encyclopedia of Type Strains, Phase III (KMG-III): the genomes of soil and plant-associated and newly described type strains.</title>
        <authorList>
            <person name="Whitman W."/>
        </authorList>
    </citation>
    <scope>NUCLEOTIDE SEQUENCE [LARGE SCALE GENOMIC DNA]</scope>
    <source>
        <strain evidence="4 5">CECT 9025</strain>
    </source>
</reference>
<evidence type="ECO:0000259" key="3">
    <source>
        <dbReference type="PROSITE" id="PS50977"/>
    </source>
</evidence>
<dbReference type="GO" id="GO:0003700">
    <property type="term" value="F:DNA-binding transcription factor activity"/>
    <property type="evidence" value="ECO:0007669"/>
    <property type="project" value="TreeGrafter"/>
</dbReference>
<dbReference type="InterPro" id="IPR041586">
    <property type="entry name" value="PsrA_TetR_C"/>
</dbReference>
<dbReference type="Proteomes" id="UP000248311">
    <property type="component" value="Unassembled WGS sequence"/>
</dbReference>
<dbReference type="SUPFAM" id="SSF46689">
    <property type="entry name" value="Homeodomain-like"/>
    <property type="match status" value="1"/>
</dbReference>
<dbReference type="PANTHER" id="PTHR30055">
    <property type="entry name" value="HTH-TYPE TRANSCRIPTIONAL REGULATOR RUTR"/>
    <property type="match status" value="1"/>
</dbReference>
<sequence length="251" mass="27717">MDRTTGSGYDPNICFIEGVEDLNVVEPAPARARLLKAAMDLVSIEGPHRTTIRDIARLSGTNIAAVNYHFGSKAVLMQEVLFAIFEPINARRGELLDGAIARAAGKAVPVADLLDALNRPVVESLRSEAGLRYVRTLQHIRAFPNDPHSVYVMQTFDPVAQRFIDEMCRTLPHLGRDEMIWRYEMARGAMLHIVGNCDPLSGKLRQLYGPRESGIDLGDTEAVLAELRAFVVVGLSAPSSWPVTDPQTDRR</sequence>
<name>A0A318SY54_9RHOB</name>
<feature type="domain" description="HTH tetR-type" evidence="3">
    <location>
        <begin position="28"/>
        <end position="88"/>
    </location>
</feature>
<protein>
    <submittedName>
        <fullName evidence="4">TetR family transcriptional regulator</fullName>
    </submittedName>
</protein>
<dbReference type="PANTHER" id="PTHR30055:SF235">
    <property type="entry name" value="TRANSCRIPTIONAL REGULATORY PROTEIN"/>
    <property type="match status" value="1"/>
</dbReference>
<dbReference type="OrthoDB" id="2356263at2"/>
<evidence type="ECO:0000256" key="2">
    <source>
        <dbReference type="PROSITE-ProRule" id="PRU00335"/>
    </source>
</evidence>
<dbReference type="PROSITE" id="PS50977">
    <property type="entry name" value="HTH_TETR_2"/>
    <property type="match status" value="1"/>
</dbReference>
<dbReference type="RefSeq" id="WP_110812413.1">
    <property type="nucleotide sequence ID" value="NZ_QJTE01000001.1"/>
</dbReference>
<gene>
    <name evidence="4" type="ORF">DFP88_1012</name>
</gene>
<dbReference type="InterPro" id="IPR050109">
    <property type="entry name" value="HTH-type_TetR-like_transc_reg"/>
</dbReference>
<dbReference type="Pfam" id="PF00440">
    <property type="entry name" value="TetR_N"/>
    <property type="match status" value="1"/>
</dbReference>
<organism evidence="4 5">
    <name type="scientific">Pseudoroseicyclus aestuarii</name>
    <dbReference type="NCBI Taxonomy" id="1795041"/>
    <lineage>
        <taxon>Bacteria</taxon>
        <taxon>Pseudomonadati</taxon>
        <taxon>Pseudomonadota</taxon>
        <taxon>Alphaproteobacteria</taxon>
        <taxon>Rhodobacterales</taxon>
        <taxon>Paracoccaceae</taxon>
        <taxon>Pseudoroseicyclus</taxon>
    </lineage>
</organism>
<dbReference type="EMBL" id="QJTE01000001">
    <property type="protein sequence ID" value="PYE85339.1"/>
    <property type="molecule type" value="Genomic_DNA"/>
</dbReference>
<dbReference type="InterPro" id="IPR036271">
    <property type="entry name" value="Tet_transcr_reg_TetR-rel_C_sf"/>
</dbReference>
<dbReference type="InterPro" id="IPR001647">
    <property type="entry name" value="HTH_TetR"/>
</dbReference>
<dbReference type="Pfam" id="PF17939">
    <property type="entry name" value="TetR_C_30"/>
    <property type="match status" value="1"/>
</dbReference>
<evidence type="ECO:0000313" key="5">
    <source>
        <dbReference type="Proteomes" id="UP000248311"/>
    </source>
</evidence>
<dbReference type="InterPro" id="IPR009057">
    <property type="entry name" value="Homeodomain-like_sf"/>
</dbReference>